<evidence type="ECO:0000313" key="5">
    <source>
        <dbReference type="EMBL" id="KDQ20372.1"/>
    </source>
</evidence>
<dbReference type="EMBL" id="KL198017">
    <property type="protein sequence ID" value="KDQ20372.1"/>
    <property type="molecule type" value="Genomic_DNA"/>
</dbReference>
<dbReference type="STRING" id="930990.A0A067N8E9"/>
<accession>A0A067N8E9</accession>
<feature type="domain" description="AB hydrolase-1" evidence="3">
    <location>
        <begin position="117"/>
        <end position="293"/>
    </location>
</feature>
<proteinExistence type="inferred from homology"/>
<dbReference type="GO" id="GO:0016787">
    <property type="term" value="F:hydrolase activity"/>
    <property type="evidence" value="ECO:0007669"/>
    <property type="project" value="UniProtKB-KW"/>
</dbReference>
<dbReference type="InterPro" id="IPR029058">
    <property type="entry name" value="AB_hydrolase_fold"/>
</dbReference>
<dbReference type="PANTHER" id="PTHR43248">
    <property type="entry name" value="2-SUCCINYL-6-HYDROXY-2,4-CYCLOHEXADIENE-1-CARBOXYLATE SYNTHASE"/>
    <property type="match status" value="1"/>
</dbReference>
<dbReference type="Gene3D" id="3.40.50.1820">
    <property type="entry name" value="alpha/beta hydrolase"/>
    <property type="match status" value="1"/>
</dbReference>
<dbReference type="HOGENOM" id="CLU_013364_5_1_1"/>
<keyword evidence="6" id="KW-1185">Reference proteome</keyword>
<evidence type="ECO:0000256" key="1">
    <source>
        <dbReference type="ARBA" id="ARBA00010088"/>
    </source>
</evidence>
<evidence type="ECO:0000259" key="3">
    <source>
        <dbReference type="Pfam" id="PF00561"/>
    </source>
</evidence>
<reference evidence="6" key="1">
    <citation type="journal article" date="2014" name="Proc. Natl. Acad. Sci. U.S.A.">
        <title>Extensive sampling of basidiomycete genomes demonstrates inadequacy of the white-rot/brown-rot paradigm for wood decay fungi.</title>
        <authorList>
            <person name="Riley R."/>
            <person name="Salamov A.A."/>
            <person name="Brown D.W."/>
            <person name="Nagy L.G."/>
            <person name="Floudas D."/>
            <person name="Held B.W."/>
            <person name="Levasseur A."/>
            <person name="Lombard V."/>
            <person name="Morin E."/>
            <person name="Otillar R."/>
            <person name="Lindquist E.A."/>
            <person name="Sun H."/>
            <person name="LaButti K.M."/>
            <person name="Schmutz J."/>
            <person name="Jabbour D."/>
            <person name="Luo H."/>
            <person name="Baker S.E."/>
            <person name="Pisabarro A.G."/>
            <person name="Walton J.D."/>
            <person name="Blanchette R.A."/>
            <person name="Henrissat B."/>
            <person name="Martin F."/>
            <person name="Cullen D."/>
            <person name="Hibbett D.S."/>
            <person name="Grigoriev I.V."/>
        </authorList>
    </citation>
    <scope>NUCLEOTIDE SEQUENCE [LARGE SCALE GENOMIC DNA]</scope>
    <source>
        <strain evidence="6">FD-172 SS1</strain>
    </source>
</reference>
<dbReference type="AlphaFoldDB" id="A0A067N8E9"/>
<sequence>MKLPDGDIDFERNDIIASFAPARASSQRRKLFLSLLTGTLIVSWPFFPSNLNLGLNLSRPASPTLPKGPIDWAPCGEGYECGRLEVPLDYHNPTLGTASLSVGRYLATSKEPKLGSLLVNPGGPGGGGVNFIYRAGKQISDVLEGRYDIVSWDPRGINQTTPRIECFANQTDQDVFFVHTEQESPLESRNLSSPVDRAVFTAQVRQVNARAAALAELCQERTGEALKHVGTATVVRDLELLSRALEGDAPVNFWGFSYGTVIGSYFVNMFPDRVGRIAIDGVVDPVTWSSTPAYTWGKDDFVDTERAYHNFLTACANAGPKRCALATDSSTAKSIRKDIDALISDLYEHPLPVPTAKRPGILTSGMVRGLIFAAMYKPRGWPALASQLAAAVHKKDGKLILDAMQDDVEVGTKPATTAVAINAVTCVDTPVPKNLDFDTAVEDIVDEIVQALEVAPHFGAIETSFMCHHWKARETERFTGPFNATLSNDILVIGNTADPITPVVNARAVAGLLSNSRLIVQDGSGHCSLAMASLCTGKAVAAYFLNNTLPERGLVCPTEERLFPDPDAQDVWMAEQLVGVAAEDVRLLEAWRNLGRAAEDDIHRFKKPRFLA</sequence>
<dbReference type="PANTHER" id="PTHR43248:SF25">
    <property type="entry name" value="AB HYDROLASE-1 DOMAIN-CONTAINING PROTEIN-RELATED"/>
    <property type="match status" value="1"/>
</dbReference>
<dbReference type="InParanoid" id="A0A067N8E9"/>
<dbReference type="Pfam" id="PF08386">
    <property type="entry name" value="Abhydrolase_4"/>
    <property type="match status" value="1"/>
</dbReference>
<dbReference type="OrthoDB" id="425534at2759"/>
<dbReference type="SUPFAM" id="SSF53474">
    <property type="entry name" value="alpha/beta-Hydrolases"/>
    <property type="match status" value="1"/>
</dbReference>
<feature type="domain" description="Peptidase S33 tripeptidyl aminopeptidase-like C-terminal" evidence="4">
    <location>
        <begin position="463"/>
        <end position="556"/>
    </location>
</feature>
<evidence type="ECO:0008006" key="7">
    <source>
        <dbReference type="Google" id="ProtNLM"/>
    </source>
</evidence>
<keyword evidence="2" id="KW-0378">Hydrolase</keyword>
<dbReference type="InterPro" id="IPR051601">
    <property type="entry name" value="Serine_prot/Carboxylest_S33"/>
</dbReference>
<gene>
    <name evidence="5" type="ORF">BOTBODRAFT_26373</name>
</gene>
<dbReference type="Proteomes" id="UP000027195">
    <property type="component" value="Unassembled WGS sequence"/>
</dbReference>
<name>A0A067N8E9_BOTB1</name>
<dbReference type="InterPro" id="IPR000073">
    <property type="entry name" value="AB_hydrolase_1"/>
</dbReference>
<protein>
    <recommendedName>
        <fullName evidence="7">AB hydrolase-1 domain-containing protein</fullName>
    </recommendedName>
</protein>
<organism evidence="5 6">
    <name type="scientific">Botryobasidium botryosum (strain FD-172 SS1)</name>
    <dbReference type="NCBI Taxonomy" id="930990"/>
    <lineage>
        <taxon>Eukaryota</taxon>
        <taxon>Fungi</taxon>
        <taxon>Dikarya</taxon>
        <taxon>Basidiomycota</taxon>
        <taxon>Agaricomycotina</taxon>
        <taxon>Agaricomycetes</taxon>
        <taxon>Cantharellales</taxon>
        <taxon>Botryobasidiaceae</taxon>
        <taxon>Botryobasidium</taxon>
    </lineage>
</organism>
<evidence type="ECO:0000259" key="4">
    <source>
        <dbReference type="Pfam" id="PF08386"/>
    </source>
</evidence>
<dbReference type="Pfam" id="PF00561">
    <property type="entry name" value="Abhydrolase_1"/>
    <property type="match status" value="1"/>
</dbReference>
<comment type="similarity">
    <text evidence="1">Belongs to the peptidase S33 family.</text>
</comment>
<evidence type="ECO:0000313" key="6">
    <source>
        <dbReference type="Proteomes" id="UP000027195"/>
    </source>
</evidence>
<evidence type="ECO:0000256" key="2">
    <source>
        <dbReference type="ARBA" id="ARBA00022801"/>
    </source>
</evidence>
<dbReference type="InterPro" id="IPR013595">
    <property type="entry name" value="Pept_S33_TAP-like_C"/>
</dbReference>